<protein>
    <submittedName>
        <fullName evidence="2">AAA family ATPase</fullName>
    </submittedName>
</protein>
<dbReference type="InterPro" id="IPR036366">
    <property type="entry name" value="PGBDSf"/>
</dbReference>
<dbReference type="PANTHER" id="PTHR35894">
    <property type="entry name" value="GENERAL SECRETION PATHWAY PROTEIN A-RELATED"/>
    <property type="match status" value="1"/>
</dbReference>
<evidence type="ECO:0000259" key="1">
    <source>
        <dbReference type="SMART" id="SM00382"/>
    </source>
</evidence>
<evidence type="ECO:0000313" key="2">
    <source>
        <dbReference type="EMBL" id="UWZ81428.1"/>
    </source>
</evidence>
<dbReference type="Pfam" id="PF01471">
    <property type="entry name" value="PG_binding_1"/>
    <property type="match status" value="1"/>
</dbReference>
<name>A0ABY5ZS19_9BACT</name>
<dbReference type="Gene3D" id="3.90.70.10">
    <property type="entry name" value="Cysteine proteinases"/>
    <property type="match status" value="1"/>
</dbReference>
<dbReference type="Proteomes" id="UP001060414">
    <property type="component" value="Chromosome"/>
</dbReference>
<keyword evidence="3" id="KW-1185">Reference proteome</keyword>
<dbReference type="Pfam" id="PF13401">
    <property type="entry name" value="AAA_22"/>
    <property type="match status" value="1"/>
</dbReference>
<dbReference type="SMART" id="SM00382">
    <property type="entry name" value="AAA"/>
    <property type="match status" value="1"/>
</dbReference>
<dbReference type="RefSeq" id="WP_260749803.1">
    <property type="nucleotide sequence ID" value="NZ_CP092109.1"/>
</dbReference>
<sequence length="548" mass="60523">MYLDYFGLQEAPFSIAPDPRYLFMSEHHREALAHLVYGIRSEGGFVLLTGEVGTGKTTVCRCLLEQLPDDCEVAFVLNPKVTSRELLATICDELEIAYPEGNQSVKVFVDRINAYLLANHAAGRRTVVIIDEAQNLSVSVLEQLRLLTNLETNREKLLQIILLGQPEFRDILARQELRQFSQRITARYHLRPLAYEEMVSYVHHRLQVAGLARAASTDLFPRSVLRRLHGLSGGVPRMVNLLCDRALLGVFAKEQRRVTPAILRQAAREVFGERPARPVALLRWVGVGVTAVAVAAVVAAGVYFYDGGGEGVQVLAAQSASDEAVDEAPPGEANEAGEARALDDLSWPGSVAPDLSGALALQGLLARWDMDVMPSAGADPCAFVQELGLRCLRDRGNFRTLEVLDRPALLRIYRDEHSYEVALVGLDGDRASLVVGGEERQVAVADIEAHWLGEFTLVFREPPDYSGNLHPGARDPFVLWLDQRLAEIDGRDWEPRTRPDYDERLVQEVRRFQLSRGLQPDGIVGSKTLIQLGNALGSAEPRLSKAGS</sequence>
<evidence type="ECO:0000313" key="3">
    <source>
        <dbReference type="Proteomes" id="UP001060414"/>
    </source>
</evidence>
<reference evidence="2" key="1">
    <citation type="journal article" date="2022" name="Environ. Microbiol.">
        <title>Geoalkalibacter halelectricus SAP #1 sp. nov. possessing extracellular electron transfer and mineral#reducing capabilities from a haloalkaline environment.</title>
        <authorList>
            <person name="Yadav S."/>
            <person name="Singh R."/>
            <person name="Sundharam S.S."/>
            <person name="Chaudhary S."/>
            <person name="Krishnamurthi S."/>
            <person name="Patil S.A."/>
        </authorList>
    </citation>
    <scope>NUCLEOTIDE SEQUENCE</scope>
    <source>
        <strain evidence="2">SAP-1</strain>
    </source>
</reference>
<gene>
    <name evidence="2" type="ORF">L9S41_08535</name>
</gene>
<dbReference type="CDD" id="cd00009">
    <property type="entry name" value="AAA"/>
    <property type="match status" value="1"/>
</dbReference>
<dbReference type="SUPFAM" id="SSF52540">
    <property type="entry name" value="P-loop containing nucleoside triphosphate hydrolases"/>
    <property type="match status" value="1"/>
</dbReference>
<feature type="domain" description="AAA+ ATPase" evidence="1">
    <location>
        <begin position="42"/>
        <end position="185"/>
    </location>
</feature>
<dbReference type="InterPro" id="IPR052026">
    <property type="entry name" value="ExeA_AAA_ATPase_DNA-bind"/>
</dbReference>
<dbReference type="InterPro" id="IPR049945">
    <property type="entry name" value="AAA_22"/>
</dbReference>
<organism evidence="2 3">
    <name type="scientific">Geoalkalibacter halelectricus</name>
    <dbReference type="NCBI Taxonomy" id="2847045"/>
    <lineage>
        <taxon>Bacteria</taxon>
        <taxon>Pseudomonadati</taxon>
        <taxon>Thermodesulfobacteriota</taxon>
        <taxon>Desulfuromonadia</taxon>
        <taxon>Desulfuromonadales</taxon>
        <taxon>Geoalkalibacteraceae</taxon>
        <taxon>Geoalkalibacter</taxon>
    </lineage>
</organism>
<dbReference type="InterPro" id="IPR002477">
    <property type="entry name" value="Peptidoglycan-bd-like"/>
</dbReference>
<dbReference type="InterPro" id="IPR003593">
    <property type="entry name" value="AAA+_ATPase"/>
</dbReference>
<dbReference type="SUPFAM" id="SSF47090">
    <property type="entry name" value="PGBD-like"/>
    <property type="match status" value="1"/>
</dbReference>
<dbReference type="Gene3D" id="3.40.50.300">
    <property type="entry name" value="P-loop containing nucleotide triphosphate hydrolases"/>
    <property type="match status" value="1"/>
</dbReference>
<proteinExistence type="predicted"/>
<dbReference type="PANTHER" id="PTHR35894:SF1">
    <property type="entry name" value="PHOSPHORIBULOKINASE _ URIDINE KINASE FAMILY"/>
    <property type="match status" value="1"/>
</dbReference>
<dbReference type="Gene3D" id="1.10.101.10">
    <property type="entry name" value="PGBD-like superfamily/PGBD"/>
    <property type="match status" value="1"/>
</dbReference>
<accession>A0ABY5ZS19</accession>
<dbReference type="InterPro" id="IPR027417">
    <property type="entry name" value="P-loop_NTPase"/>
</dbReference>
<dbReference type="EMBL" id="CP092109">
    <property type="protein sequence ID" value="UWZ81428.1"/>
    <property type="molecule type" value="Genomic_DNA"/>
</dbReference>
<dbReference type="InterPro" id="IPR036365">
    <property type="entry name" value="PGBD-like_sf"/>
</dbReference>